<evidence type="ECO:0000313" key="1">
    <source>
        <dbReference type="EMBL" id="CAB4660032.1"/>
    </source>
</evidence>
<organism evidence="1">
    <name type="scientific">freshwater metagenome</name>
    <dbReference type="NCBI Taxonomy" id="449393"/>
    <lineage>
        <taxon>unclassified sequences</taxon>
        <taxon>metagenomes</taxon>
        <taxon>ecological metagenomes</taxon>
    </lineage>
</organism>
<gene>
    <name evidence="1" type="ORF">UFOPK2169_01341</name>
</gene>
<dbReference type="EMBL" id="CAEZWE010000063">
    <property type="protein sequence ID" value="CAB4660032.1"/>
    <property type="molecule type" value="Genomic_DNA"/>
</dbReference>
<dbReference type="AlphaFoldDB" id="A0A6J6LEA7"/>
<sequence length="203" mass="22669">MQTFIEGVKRSLAEHHDALSWRRVTMPGLDIAWVGVNVPAIDTGGRPWVWEIVTPDQYEASSRLQDDPMVLPVHHDTVITEVRHLDHTGPIVRMQVPVRHAPEAISVANELTADTPWSLRMEVGWTIQALGEAAQCWIDREAPGTARLKTPQLNNSKALSYKLHPAIDIESAAFDRLLTLDLNDAAVVTSLLARVHEALQPYR</sequence>
<proteinExistence type="predicted"/>
<name>A0A6J6LEA7_9ZZZZ</name>
<protein>
    <submittedName>
        <fullName evidence="1">Unannotated protein</fullName>
    </submittedName>
</protein>
<accession>A0A6J6LEA7</accession>
<reference evidence="1" key="1">
    <citation type="submission" date="2020-05" db="EMBL/GenBank/DDBJ databases">
        <authorList>
            <person name="Chiriac C."/>
            <person name="Salcher M."/>
            <person name="Ghai R."/>
            <person name="Kavagutti S V."/>
        </authorList>
    </citation>
    <scope>NUCLEOTIDE SEQUENCE</scope>
</reference>